<gene>
    <name evidence="1" type="ORF">OVS_03205</name>
</gene>
<proteinExistence type="predicted"/>
<name>A0ABM5P1W1_9MOLU</name>
<reference evidence="1 2" key="1">
    <citation type="journal article" date="2014" name="Genome Announc.">
        <title>Complete Genome Sequence of Mycoplasma ovis Strain Michigan, a Hemoplasma of Sheep with Two Distinct 16S rRNA Genes.</title>
        <authorList>
            <person name="Deshuillers P.L."/>
            <person name="Santos A.P."/>
            <person name="do Nascimento N.C."/>
            <person name="Hampel J.A."/>
            <person name="Bergin I.L."/>
            <person name="Dyson M.C."/>
            <person name="Messick J.B."/>
        </authorList>
    </citation>
    <scope>NUCLEOTIDE SEQUENCE [LARGE SCALE GENOMIC DNA]</scope>
    <source>
        <strain evidence="1 2">Michigan</strain>
    </source>
</reference>
<sequence length="52" mass="5989">MIHWNPSSEVLDGTGDVKIEKPDNEQLIESSKCQVSSGWQENWNWKIVCLTK</sequence>
<evidence type="ECO:0000313" key="2">
    <source>
        <dbReference type="Proteomes" id="UP000018745"/>
    </source>
</evidence>
<protein>
    <submittedName>
        <fullName evidence="1">Uncharacterized protein</fullName>
    </submittedName>
</protein>
<dbReference type="EMBL" id="CP006935">
    <property type="protein sequence ID" value="AHC40394.1"/>
    <property type="molecule type" value="Genomic_DNA"/>
</dbReference>
<keyword evidence="2" id="KW-1185">Reference proteome</keyword>
<evidence type="ECO:0000313" key="1">
    <source>
        <dbReference type="EMBL" id="AHC40394.1"/>
    </source>
</evidence>
<dbReference type="Proteomes" id="UP000018745">
    <property type="component" value="Chromosome"/>
</dbReference>
<accession>A0ABM5P1W1</accession>
<dbReference type="RefSeq" id="WP_024071408.1">
    <property type="nucleotide sequence ID" value="NC_023062.1"/>
</dbReference>
<organism evidence="1 2">
    <name type="scientific">Mycoplasma ovis str. Michigan</name>
    <dbReference type="NCBI Taxonomy" id="1415773"/>
    <lineage>
        <taxon>Bacteria</taxon>
        <taxon>Bacillati</taxon>
        <taxon>Mycoplasmatota</taxon>
        <taxon>Mollicutes</taxon>
        <taxon>Mycoplasmataceae</taxon>
        <taxon>Mycoplasma</taxon>
    </lineage>
</organism>